<dbReference type="eggNOG" id="COG0480">
    <property type="taxonomic scope" value="Bacteria"/>
</dbReference>
<dbReference type="InterPro" id="IPR000640">
    <property type="entry name" value="EFG_V-like"/>
</dbReference>
<proteinExistence type="predicted"/>
<dbReference type="GO" id="GO:0046677">
    <property type="term" value="P:response to antibiotic"/>
    <property type="evidence" value="ECO:0007669"/>
    <property type="project" value="UniProtKB-KW"/>
</dbReference>
<sequence>MLVKNIVTGIFAHVDAGKTTLTEVLLYQAGSIRNLGRVDNGDAFLDNNEIEKKRGITIFSHQAILQNDALQLVIEDTPGHVDFSSQLEQVMQILDYAILVVSANDEIKEHTRKLWSMLQHYGVPTFIFVNKMDITNLTQNEVMDKIKANLADGCIAFNQFDDLNKMPEDSFEEIAMQDEKLLDEFLETGKVSEEQIKTMIQKRQVFPCFFGSALKLIGVDEFLLGIQHWSQEKQFPAEFKARVFKITHDKNGERLTWVRVLGGQISAKQEILAGQKINQLRLYNGEKFQTTASVSAGNVVALTGLNNTYPGQGLGALSDNDLSLIQPVLTYTVDPKAEDIRNVLKAFQLLSDEDPLLNVTWSSQLEEIRLQIMGKIQLEILEQILLERFGLEIGFNQGSVLYKETITHPIEGVGHFEPLRHYAEAHLIIEPNPDGGIVLAKDVKTEILPINWQNQVISNLKAKTHLGVMTGSPLTDVKITLVNGAWHNKHTEGGDFREATWRAVRQGLMMANQQGWSQLLEPWYDFKLTVPSDQVGRAMTDIQQMSGTAEPKETSGELVTLTGSAPVSKMQNYTTDVRSYTHGLGMLELSVSGYRPCHNQAEIIEERAYNPTADLENTPDSVFCAHGAGFPVKWDEVPSFMHIPYSI</sequence>
<name>A0A0R1WND0_9LACO</name>
<dbReference type="PANTHER" id="PTHR43261:SF1">
    <property type="entry name" value="RIBOSOME-RELEASING FACTOR 2, MITOCHONDRIAL"/>
    <property type="match status" value="1"/>
</dbReference>
<dbReference type="InterPro" id="IPR005517">
    <property type="entry name" value="Transl_elong_EFG/EF2_IV"/>
</dbReference>
<dbReference type="InterPro" id="IPR053905">
    <property type="entry name" value="EF-G-like_DII"/>
</dbReference>
<gene>
    <name evidence="7" type="ORF">FC40_GL000462</name>
</gene>
<dbReference type="Pfam" id="PF22042">
    <property type="entry name" value="EF-G_D2"/>
    <property type="match status" value="1"/>
</dbReference>
<dbReference type="Proteomes" id="UP000051054">
    <property type="component" value="Unassembled WGS sequence"/>
</dbReference>
<dbReference type="InterPro" id="IPR035650">
    <property type="entry name" value="Tet_C"/>
</dbReference>
<feature type="domain" description="Tr-type G" evidence="6">
    <location>
        <begin position="3"/>
        <end position="237"/>
    </location>
</feature>
<keyword evidence="5" id="KW-0046">Antibiotic resistance</keyword>
<dbReference type="PATRIC" id="fig|1423755.3.peg.512"/>
<keyword evidence="2" id="KW-0547">Nucleotide-binding</keyword>
<dbReference type="STRING" id="1423755.FC40_GL000462"/>
<keyword evidence="3" id="KW-0648">Protein biosynthesis</keyword>
<dbReference type="Gene3D" id="3.40.50.300">
    <property type="entry name" value="P-loop containing nucleotide triphosphate hydrolases"/>
    <property type="match status" value="1"/>
</dbReference>
<keyword evidence="4" id="KW-0342">GTP-binding</keyword>
<keyword evidence="7" id="KW-0251">Elongation factor</keyword>
<comment type="caution">
    <text evidence="7">The sequence shown here is derived from an EMBL/GenBank/DDBJ whole genome shotgun (WGS) entry which is preliminary data.</text>
</comment>
<dbReference type="SUPFAM" id="SSF54980">
    <property type="entry name" value="EF-G C-terminal domain-like"/>
    <property type="match status" value="2"/>
</dbReference>
<dbReference type="Pfam" id="PF00009">
    <property type="entry name" value="GTP_EFTU"/>
    <property type="match status" value="1"/>
</dbReference>
<keyword evidence="8" id="KW-1185">Reference proteome</keyword>
<dbReference type="PRINTS" id="PR00315">
    <property type="entry name" value="ELONGATNFCT"/>
</dbReference>
<dbReference type="SUPFAM" id="SSF52540">
    <property type="entry name" value="P-loop containing nucleoside triphosphate hydrolases"/>
    <property type="match status" value="1"/>
</dbReference>
<dbReference type="Gene3D" id="3.30.70.240">
    <property type="match status" value="1"/>
</dbReference>
<dbReference type="GO" id="GO:0003924">
    <property type="term" value="F:GTPase activity"/>
    <property type="evidence" value="ECO:0007669"/>
    <property type="project" value="InterPro"/>
</dbReference>
<dbReference type="Gene3D" id="2.40.30.10">
    <property type="entry name" value="Translation factors"/>
    <property type="match status" value="1"/>
</dbReference>
<evidence type="ECO:0000256" key="2">
    <source>
        <dbReference type="ARBA" id="ARBA00022741"/>
    </source>
</evidence>
<dbReference type="SMART" id="SM00838">
    <property type="entry name" value="EFG_C"/>
    <property type="match status" value="1"/>
</dbReference>
<dbReference type="CDD" id="cd03711">
    <property type="entry name" value="Tet_C"/>
    <property type="match status" value="1"/>
</dbReference>
<dbReference type="GO" id="GO:0005525">
    <property type="term" value="F:GTP binding"/>
    <property type="evidence" value="ECO:0007669"/>
    <property type="project" value="UniProtKB-KW"/>
</dbReference>
<evidence type="ECO:0000256" key="3">
    <source>
        <dbReference type="ARBA" id="ARBA00022917"/>
    </source>
</evidence>
<evidence type="ECO:0000313" key="8">
    <source>
        <dbReference type="Proteomes" id="UP000051054"/>
    </source>
</evidence>
<organism evidence="7 8">
    <name type="scientific">Ligilactobacillus hayakitensis DSM 18933 = JCM 14209</name>
    <dbReference type="NCBI Taxonomy" id="1423755"/>
    <lineage>
        <taxon>Bacteria</taxon>
        <taxon>Bacillati</taxon>
        <taxon>Bacillota</taxon>
        <taxon>Bacilli</taxon>
        <taxon>Lactobacillales</taxon>
        <taxon>Lactobacillaceae</taxon>
        <taxon>Ligilactobacillus</taxon>
    </lineage>
</organism>
<dbReference type="Pfam" id="PF03764">
    <property type="entry name" value="EFG_IV"/>
    <property type="match status" value="1"/>
</dbReference>
<dbReference type="InterPro" id="IPR027417">
    <property type="entry name" value="P-loop_NTPase"/>
</dbReference>
<dbReference type="NCBIfam" id="TIGR00231">
    <property type="entry name" value="small_GTP"/>
    <property type="match status" value="1"/>
</dbReference>
<dbReference type="InterPro" id="IPR005225">
    <property type="entry name" value="Small_GTP-bd"/>
</dbReference>
<dbReference type="InterPro" id="IPR014721">
    <property type="entry name" value="Ribsml_uS5_D2-typ_fold_subgr"/>
</dbReference>
<protein>
    <submittedName>
        <fullName evidence="7">Elongation factor g</fullName>
    </submittedName>
</protein>
<accession>A0A0R1WND0</accession>
<dbReference type="InterPro" id="IPR020568">
    <property type="entry name" value="Ribosomal_Su5_D2-typ_SF"/>
</dbReference>
<dbReference type="InterPro" id="IPR041095">
    <property type="entry name" value="EFG_II"/>
</dbReference>
<dbReference type="EMBL" id="AZGD01000087">
    <property type="protein sequence ID" value="KRM19169.1"/>
    <property type="molecule type" value="Genomic_DNA"/>
</dbReference>
<dbReference type="GO" id="GO:0003746">
    <property type="term" value="F:translation elongation factor activity"/>
    <property type="evidence" value="ECO:0007669"/>
    <property type="project" value="UniProtKB-KW"/>
</dbReference>
<dbReference type="InterPro" id="IPR000795">
    <property type="entry name" value="T_Tr_GTP-bd_dom"/>
</dbReference>
<dbReference type="Pfam" id="PF14492">
    <property type="entry name" value="EFG_III"/>
    <property type="match status" value="1"/>
</dbReference>
<reference evidence="7 8" key="1">
    <citation type="journal article" date="2015" name="Genome Announc.">
        <title>Expanding the biotechnology potential of lactobacilli through comparative genomics of 213 strains and associated genera.</title>
        <authorList>
            <person name="Sun Z."/>
            <person name="Harris H.M."/>
            <person name="McCann A."/>
            <person name="Guo C."/>
            <person name="Argimon S."/>
            <person name="Zhang W."/>
            <person name="Yang X."/>
            <person name="Jeffery I.B."/>
            <person name="Cooney J.C."/>
            <person name="Kagawa T.F."/>
            <person name="Liu W."/>
            <person name="Song Y."/>
            <person name="Salvetti E."/>
            <person name="Wrobel A."/>
            <person name="Rasinkangas P."/>
            <person name="Parkhill J."/>
            <person name="Rea M.C."/>
            <person name="O'Sullivan O."/>
            <person name="Ritari J."/>
            <person name="Douillard F.P."/>
            <person name="Paul Ross R."/>
            <person name="Yang R."/>
            <person name="Briner A.E."/>
            <person name="Felis G.E."/>
            <person name="de Vos W.M."/>
            <person name="Barrangou R."/>
            <person name="Klaenhammer T.R."/>
            <person name="Caufield P.W."/>
            <person name="Cui Y."/>
            <person name="Zhang H."/>
            <person name="O'Toole P.W."/>
        </authorList>
    </citation>
    <scope>NUCLEOTIDE SEQUENCE [LARGE SCALE GENOMIC DNA]</scope>
    <source>
        <strain evidence="7 8">DSM 18933</strain>
    </source>
</reference>
<evidence type="ECO:0000259" key="6">
    <source>
        <dbReference type="PROSITE" id="PS51722"/>
    </source>
</evidence>
<dbReference type="GO" id="GO:0032790">
    <property type="term" value="P:ribosome disassembly"/>
    <property type="evidence" value="ECO:0007669"/>
    <property type="project" value="TreeGrafter"/>
</dbReference>
<evidence type="ECO:0000256" key="4">
    <source>
        <dbReference type="ARBA" id="ARBA00023134"/>
    </source>
</evidence>
<dbReference type="SUPFAM" id="SSF50447">
    <property type="entry name" value="Translation proteins"/>
    <property type="match status" value="1"/>
</dbReference>
<dbReference type="SUPFAM" id="SSF54211">
    <property type="entry name" value="Ribosomal protein S5 domain 2-like"/>
    <property type="match status" value="1"/>
</dbReference>
<dbReference type="InterPro" id="IPR035647">
    <property type="entry name" value="EFG_III/V"/>
</dbReference>
<dbReference type="AlphaFoldDB" id="A0A0R1WND0"/>
<comment type="function">
    <text evidence="1">Abolishes the inhibitory effect of tetracyclin on protein synthesis by a non-covalent modification of the ribosomes.</text>
</comment>
<dbReference type="PANTHER" id="PTHR43261">
    <property type="entry name" value="TRANSLATION ELONGATION FACTOR G-RELATED"/>
    <property type="match status" value="1"/>
</dbReference>
<evidence type="ECO:0000256" key="1">
    <source>
        <dbReference type="ARBA" id="ARBA00003987"/>
    </source>
</evidence>
<dbReference type="Gene3D" id="3.30.230.10">
    <property type="match status" value="1"/>
</dbReference>
<dbReference type="PROSITE" id="PS51722">
    <property type="entry name" value="G_TR_2"/>
    <property type="match status" value="1"/>
</dbReference>
<dbReference type="InterPro" id="IPR009000">
    <property type="entry name" value="Transl_B-barrel_sf"/>
</dbReference>
<dbReference type="Gene3D" id="3.30.70.870">
    <property type="entry name" value="Elongation Factor G (Translational Gtpase), domain 3"/>
    <property type="match status" value="1"/>
</dbReference>
<dbReference type="SMART" id="SM00889">
    <property type="entry name" value="EFG_IV"/>
    <property type="match status" value="1"/>
</dbReference>
<dbReference type="Pfam" id="PF00679">
    <property type="entry name" value="EFG_C"/>
    <property type="match status" value="1"/>
</dbReference>
<evidence type="ECO:0000256" key="5">
    <source>
        <dbReference type="ARBA" id="ARBA00023251"/>
    </source>
</evidence>
<evidence type="ECO:0000313" key="7">
    <source>
        <dbReference type="EMBL" id="KRM19169.1"/>
    </source>
</evidence>